<comment type="caution">
    <text evidence="2">The sequence shown here is derived from an EMBL/GenBank/DDBJ whole genome shotgun (WGS) entry which is preliminary data.</text>
</comment>
<dbReference type="NCBIfam" id="NF041502">
    <property type="entry name" value="integrase_1"/>
    <property type="match status" value="1"/>
</dbReference>
<sequence length="519" mass="58394">MMNNILSVLVSELIPAKSKGYSFMLYETMWRLDKNNNISVGMIHDLLDPETLSGFLHTLSFYARNLSAAYTRHIFRCFLDMIRATKATRIDDIMLIGYRSSLDAAHEHELSCVSILLRKWYRLGYPGVSKNVVCLLEGWRLKGGRKGDAVKRLDPLEGPLTDNELQAFNEAVVRAYEKSLITIAELAMALSVSHTGRRSIQISQLRVVDILCGENEKGEPFYVLNVPRAKQRNSFFRESFKPYAMTLELWAVLSAQARNAVTLVENHLGIELQEADRLQIPLFPDLDVLATIQSPYEFCQLLTTDKLHIAASVITKTLHLIVEESDIRSERTGDLLHINSRRFRYTTGTRAAREGFGELVIAELLDHTDTQNAGVYIKNIPEHVKMLDEAVGFQLAPYAQAFVGVLVDSERDAHRGDDPTSRIRTEMGQGVGSCGEHGFCGANVPIPCYTCMHFQPWLNGPHNEVYKGLLNEREWVKEITGDIQIAAVLDRSIIAVADVIMRCAKRREELGEEGLITNG</sequence>
<dbReference type="InterPro" id="IPR048120">
    <property type="entry name" value="Integrase-like"/>
</dbReference>
<name>A0A3L5MHW8_ECOLX</name>
<dbReference type="InterPro" id="IPR013762">
    <property type="entry name" value="Integrase-like_cat_sf"/>
</dbReference>
<dbReference type="GO" id="GO:0015074">
    <property type="term" value="P:DNA integration"/>
    <property type="evidence" value="ECO:0007669"/>
    <property type="project" value="InterPro"/>
</dbReference>
<gene>
    <name evidence="2" type="ORF">EIZ93_14735</name>
</gene>
<accession>A0A3L5MHW8</accession>
<protein>
    <submittedName>
        <fullName evidence="2">Recombinase</fullName>
    </submittedName>
</protein>
<dbReference type="RefSeq" id="WP_071208585.1">
    <property type="nucleotide sequence ID" value="NZ_BGWK01000010.1"/>
</dbReference>
<dbReference type="SUPFAM" id="SSF56349">
    <property type="entry name" value="DNA breaking-rejoining enzymes"/>
    <property type="match status" value="1"/>
</dbReference>
<organism evidence="2 3">
    <name type="scientific">Escherichia coli</name>
    <dbReference type="NCBI Taxonomy" id="562"/>
    <lineage>
        <taxon>Bacteria</taxon>
        <taxon>Pseudomonadati</taxon>
        <taxon>Pseudomonadota</taxon>
        <taxon>Gammaproteobacteria</taxon>
        <taxon>Enterobacterales</taxon>
        <taxon>Enterobacteriaceae</taxon>
        <taxon>Escherichia</taxon>
    </lineage>
</organism>
<evidence type="ECO:0000256" key="1">
    <source>
        <dbReference type="ARBA" id="ARBA00023172"/>
    </source>
</evidence>
<dbReference type="Gene3D" id="1.10.443.10">
    <property type="entry name" value="Intergrase catalytic core"/>
    <property type="match status" value="1"/>
</dbReference>
<reference evidence="2 3" key="1">
    <citation type="journal article" date="2019" name="Environ. Health Perspect.">
        <title>Inter-host Transmission of Carbapenemase-Producing Escherichia coli among Humans and Backyard Animals.</title>
        <authorList>
            <person name="Li J."/>
            <person name="Bi Z."/>
            <person name="Ma S."/>
            <person name="Chen B."/>
            <person name="Cai C."/>
            <person name="He J."/>
            <person name="Schwarz S."/>
            <person name="Sun C."/>
            <person name="Zhou Y."/>
            <person name="Yin J."/>
            <person name="Hulth A."/>
            <person name="Wang Y."/>
            <person name="Shen Z."/>
            <person name="Wang S."/>
            <person name="Wu C."/>
            <person name="Nilsson L.E."/>
            <person name="Walsh T.R."/>
            <person name="Borjesson S."/>
            <person name="Shen J."/>
            <person name="Sun Q."/>
            <person name="Wang Y."/>
        </authorList>
    </citation>
    <scope>NUCLEOTIDE SEQUENCE [LARGE SCALE GENOMIC DNA]</scope>
    <source>
        <strain evidence="2 3">A016f</strain>
    </source>
</reference>
<evidence type="ECO:0000313" key="3">
    <source>
        <dbReference type="Proteomes" id="UP000359125"/>
    </source>
</evidence>
<dbReference type="EMBL" id="RYCF01000047">
    <property type="protein sequence ID" value="MQK25547.1"/>
    <property type="molecule type" value="Genomic_DNA"/>
</dbReference>
<dbReference type="GO" id="GO:0003677">
    <property type="term" value="F:DNA binding"/>
    <property type="evidence" value="ECO:0007669"/>
    <property type="project" value="InterPro"/>
</dbReference>
<keyword evidence="1" id="KW-0233">DNA recombination</keyword>
<dbReference type="AlphaFoldDB" id="A0A3L5MHW8"/>
<dbReference type="Proteomes" id="UP000359125">
    <property type="component" value="Unassembled WGS sequence"/>
</dbReference>
<dbReference type="GO" id="GO:0006310">
    <property type="term" value="P:DNA recombination"/>
    <property type="evidence" value="ECO:0007669"/>
    <property type="project" value="UniProtKB-KW"/>
</dbReference>
<proteinExistence type="predicted"/>
<evidence type="ECO:0000313" key="2">
    <source>
        <dbReference type="EMBL" id="MQK25547.1"/>
    </source>
</evidence>
<dbReference type="InterPro" id="IPR011010">
    <property type="entry name" value="DNA_brk_join_enz"/>
</dbReference>